<sequence length="212" mass="21608">MKKNLIAFTAVALALVAGALVLPVGGADALIVGATTIDFEIPTGGAGYIDADQYIAEGLTFSGAFGIVRGVSQGDPGNWGLEGTDGPQFLGQNRAVPVTVDFATEISTFSIDCSRAFGSVEGQTMKVTGFDATAGVVDTETFTFGEVNTWSTSTLSGAGIVQVILNDAGGGSRNWGCDRMIFGEAAVVTTTTTTMTPSTTTESDQVTPAITG</sequence>
<dbReference type="EMBL" id="CAEZUP010000016">
    <property type="protein sequence ID" value="CAB4603268.1"/>
    <property type="molecule type" value="Genomic_DNA"/>
</dbReference>
<dbReference type="AlphaFoldDB" id="A0A6J6H3E8"/>
<reference evidence="1" key="1">
    <citation type="submission" date="2020-05" db="EMBL/GenBank/DDBJ databases">
        <authorList>
            <person name="Chiriac C."/>
            <person name="Salcher M."/>
            <person name="Ghai R."/>
            <person name="Kavagutti S V."/>
        </authorList>
    </citation>
    <scope>NUCLEOTIDE SEQUENCE</scope>
</reference>
<accession>A0A6J6H3E8</accession>
<proteinExistence type="predicted"/>
<organism evidence="1">
    <name type="scientific">freshwater metagenome</name>
    <dbReference type="NCBI Taxonomy" id="449393"/>
    <lineage>
        <taxon>unclassified sequences</taxon>
        <taxon>metagenomes</taxon>
        <taxon>ecological metagenomes</taxon>
    </lineage>
</organism>
<gene>
    <name evidence="1" type="ORF">UFOPK1835_00580</name>
</gene>
<evidence type="ECO:0000313" key="1">
    <source>
        <dbReference type="EMBL" id="CAB4603268.1"/>
    </source>
</evidence>
<name>A0A6J6H3E8_9ZZZZ</name>
<protein>
    <submittedName>
        <fullName evidence="1">Unannotated protein</fullName>
    </submittedName>
</protein>